<dbReference type="PANTHER" id="PTHR32444:SF235">
    <property type="entry name" value="OS01G0783900 PROTEIN"/>
    <property type="match status" value="1"/>
</dbReference>
<proteinExistence type="predicted"/>
<evidence type="ECO:0000313" key="4">
    <source>
        <dbReference type="EMBL" id="KAF2285985.1"/>
    </source>
</evidence>
<evidence type="ECO:0000313" key="5">
    <source>
        <dbReference type="Proteomes" id="UP000467840"/>
    </source>
</evidence>
<reference evidence="4 5" key="1">
    <citation type="journal article" date="2020" name="Mol. Plant">
        <title>The Chromosome-Based Rubber Tree Genome Provides New Insights into Spurge Genome Evolution and Rubber Biosynthesis.</title>
        <authorList>
            <person name="Liu J."/>
            <person name="Shi C."/>
            <person name="Shi C.C."/>
            <person name="Li W."/>
            <person name="Zhang Q.J."/>
            <person name="Zhang Y."/>
            <person name="Li K."/>
            <person name="Lu H.F."/>
            <person name="Shi C."/>
            <person name="Zhu S.T."/>
            <person name="Xiao Z.Y."/>
            <person name="Nan H."/>
            <person name="Yue Y."/>
            <person name="Zhu X.G."/>
            <person name="Wu Y."/>
            <person name="Hong X.N."/>
            <person name="Fan G.Y."/>
            <person name="Tong Y."/>
            <person name="Zhang D."/>
            <person name="Mao C.L."/>
            <person name="Liu Y.L."/>
            <person name="Hao S.J."/>
            <person name="Liu W.Q."/>
            <person name="Lv M.Q."/>
            <person name="Zhang H.B."/>
            <person name="Liu Y."/>
            <person name="Hu-Tang G.R."/>
            <person name="Wang J.P."/>
            <person name="Wang J.H."/>
            <person name="Sun Y.H."/>
            <person name="Ni S.B."/>
            <person name="Chen W.B."/>
            <person name="Zhang X.C."/>
            <person name="Jiao Y.N."/>
            <person name="Eichler E.E."/>
            <person name="Li G.H."/>
            <person name="Liu X."/>
            <person name="Gao L.Z."/>
        </authorList>
    </citation>
    <scope>NUCLEOTIDE SEQUENCE [LARGE SCALE GENOMIC DNA]</scope>
    <source>
        <strain evidence="5">cv. GT1</strain>
        <tissue evidence="4">Leaf</tissue>
    </source>
</reference>
<dbReference type="Proteomes" id="UP000467840">
    <property type="component" value="Chromosome 3"/>
</dbReference>
<dbReference type="AlphaFoldDB" id="A0A6A6KCA1"/>
<feature type="domain" description="S-locus glycoprotein" evidence="3">
    <location>
        <begin position="57"/>
        <end position="164"/>
    </location>
</feature>
<dbReference type="GO" id="GO:0048544">
    <property type="term" value="P:recognition of pollen"/>
    <property type="evidence" value="ECO:0007669"/>
    <property type="project" value="InterPro"/>
</dbReference>
<dbReference type="Pfam" id="PF00954">
    <property type="entry name" value="S_locus_glycop"/>
    <property type="match status" value="1"/>
</dbReference>
<dbReference type="EMBL" id="JAAGAX010000017">
    <property type="protein sequence ID" value="KAF2285985.1"/>
    <property type="molecule type" value="Genomic_DNA"/>
</dbReference>
<evidence type="ECO:0000256" key="2">
    <source>
        <dbReference type="ARBA" id="ARBA00023157"/>
    </source>
</evidence>
<organism evidence="4 5">
    <name type="scientific">Hevea brasiliensis</name>
    <name type="common">Para rubber tree</name>
    <name type="synonym">Siphonia brasiliensis</name>
    <dbReference type="NCBI Taxonomy" id="3981"/>
    <lineage>
        <taxon>Eukaryota</taxon>
        <taxon>Viridiplantae</taxon>
        <taxon>Streptophyta</taxon>
        <taxon>Embryophyta</taxon>
        <taxon>Tracheophyta</taxon>
        <taxon>Spermatophyta</taxon>
        <taxon>Magnoliopsida</taxon>
        <taxon>eudicotyledons</taxon>
        <taxon>Gunneridae</taxon>
        <taxon>Pentapetalae</taxon>
        <taxon>rosids</taxon>
        <taxon>fabids</taxon>
        <taxon>Malpighiales</taxon>
        <taxon>Euphorbiaceae</taxon>
        <taxon>Crotonoideae</taxon>
        <taxon>Micrandreae</taxon>
        <taxon>Hevea</taxon>
    </lineage>
</organism>
<name>A0A6A6KCA1_HEVBR</name>
<keyword evidence="1" id="KW-0732">Signal</keyword>
<evidence type="ECO:0000259" key="3">
    <source>
        <dbReference type="Pfam" id="PF00954"/>
    </source>
</evidence>
<accession>A0A6A6KCA1</accession>
<keyword evidence="2" id="KW-1015">Disulfide bond</keyword>
<protein>
    <recommendedName>
        <fullName evidence="3">S-locus glycoprotein domain-containing protein</fullName>
    </recommendedName>
</protein>
<keyword evidence="5" id="KW-1185">Reference proteome</keyword>
<dbReference type="InterPro" id="IPR000858">
    <property type="entry name" value="S_locus_glycoprot_dom"/>
</dbReference>
<comment type="caution">
    <text evidence="4">The sequence shown here is derived from an EMBL/GenBank/DDBJ whole genome shotgun (WGS) entry which is preliminary data.</text>
</comment>
<sequence length="197" mass="22028">MVADDPRMKIGRIVEGIDLYISSLKSIDDPSQGNFTLEIDSSGLQVILKQGMAVKARSGMWNGLGFSGMPIMKPNTLYNFTYISNQREKYFTYELLNKSVISKMVLDESGKMELFTWNDLARNWIGFSVVPVDKCDAYALCGVNGICSLSNSQTCGCLNRFIPTNWETDWTSGCARIMSLDCQKGDGFIKVFQHQIA</sequence>
<gene>
    <name evidence="4" type="ORF">GH714_009364</name>
</gene>
<dbReference type="PANTHER" id="PTHR32444">
    <property type="entry name" value="BULB-TYPE LECTIN DOMAIN-CONTAINING PROTEIN"/>
    <property type="match status" value="1"/>
</dbReference>
<evidence type="ECO:0000256" key="1">
    <source>
        <dbReference type="ARBA" id="ARBA00022729"/>
    </source>
</evidence>